<evidence type="ECO:0000313" key="4">
    <source>
        <dbReference type="Proteomes" id="UP000019375"/>
    </source>
</evidence>
<dbReference type="Gene3D" id="1.25.10.60">
    <property type="entry name" value="Rad61, Wapl domain"/>
    <property type="match status" value="1"/>
</dbReference>
<gene>
    <name evidence="3" type="ORF">BN860_08152g</name>
</gene>
<organism evidence="3 4">
    <name type="scientific">Zygosaccharomyces bailii (strain CLIB 213 / ATCC 58445 / CBS 680 / BCRC 21525 / NBRC 1098 / NCYC 1416 / NRRL Y-2227)</name>
    <dbReference type="NCBI Taxonomy" id="1333698"/>
    <lineage>
        <taxon>Eukaryota</taxon>
        <taxon>Fungi</taxon>
        <taxon>Dikarya</taxon>
        <taxon>Ascomycota</taxon>
        <taxon>Saccharomycotina</taxon>
        <taxon>Saccharomycetes</taxon>
        <taxon>Saccharomycetales</taxon>
        <taxon>Saccharomycetaceae</taxon>
        <taxon>Zygosaccharomyces</taxon>
    </lineage>
</organism>
<dbReference type="Pfam" id="PF16997">
    <property type="entry name" value="Wap1"/>
    <property type="match status" value="1"/>
</dbReference>
<feature type="region of interest" description="Disordered" evidence="1">
    <location>
        <begin position="19"/>
        <end position="63"/>
    </location>
</feature>
<evidence type="ECO:0000256" key="1">
    <source>
        <dbReference type="SAM" id="MobiDB-lite"/>
    </source>
</evidence>
<proteinExistence type="predicted"/>
<feature type="compositionally biased region" description="Polar residues" evidence="1">
    <location>
        <begin position="41"/>
        <end position="52"/>
    </location>
</feature>
<evidence type="ECO:0000313" key="3">
    <source>
        <dbReference type="EMBL" id="CDF89057.1"/>
    </source>
</evidence>
<dbReference type="EMBL" id="HG316456">
    <property type="protein sequence ID" value="CDF89057.1"/>
    <property type="molecule type" value="Genomic_DNA"/>
</dbReference>
<dbReference type="InterPro" id="IPR038496">
    <property type="entry name" value="Rad61_Wapl_sf"/>
</dbReference>
<name>A0A8J2T6N0_ZYGB2</name>
<accession>A0A8J2T6N0</accession>
<keyword evidence="4" id="KW-1185">Reference proteome</keyword>
<reference evidence="4" key="1">
    <citation type="journal article" date="2013" name="Genome Announc.">
        <title>Genome sequence of the food spoilage yeast Zygosaccharomyces bailii CLIB 213(T).</title>
        <authorList>
            <person name="Galeote V."/>
            <person name="Bigey F."/>
            <person name="Devillers H."/>
            <person name="Neuveglise C."/>
            <person name="Dequin S."/>
        </authorList>
    </citation>
    <scope>NUCLEOTIDE SEQUENCE [LARGE SCALE GENOMIC DNA]</scope>
    <source>
        <strain evidence="4">CLIB 213 / ATCC 58445 / CBS 680 / CCRC 21525 / NBRC 1098 / NCYC 1416 / NRRL Y-2227</strain>
    </source>
</reference>
<dbReference type="InterPro" id="IPR031550">
    <property type="entry name" value="Rad61_Wapl"/>
</dbReference>
<dbReference type="OrthoDB" id="4069585at2759"/>
<evidence type="ECO:0000259" key="2">
    <source>
        <dbReference type="Pfam" id="PF16997"/>
    </source>
</evidence>
<dbReference type="AlphaFoldDB" id="A0A8J2T6N0"/>
<sequence length="571" mass="64734">MKVYGKRSSSIGIYASHSDRSEVELSDYESEPDVKQGKASKASQEIQDSTVESPMPLGICTDDQLNSLSDAKVNSSASSSVDSSSANLKAFDFLDHTEQLTKRRKTLHQASTDPNDEDTATKLVNDNPFNKTIDDLNKFISSLKNGDESSIQETFKEELEKSLELKSSGDSGKLTYGHSRTILLSKDEEEGLEADEDELKLSKEQKDDSQTYHINELKNMGDNLKYQDDLELLMEGSPTKMSRPHFTSNLLSIALTMNADEDFCCYVNEHQAAEMWRWFFSQRDWNDPVLILMQGWLSTIFHLPADDLPPFFQSFVAASYSNNVLPHSSTVVTKIAQLNYKDFLQRTRNSTSQEYALKLCLQYPGLLSSKELVESIVDNFVKKVKSPKSSFPVIERIVSSALVQGVAWAPTLFNRLVTLLPAYCNDDSLIKCLILLTNERAMPKQNLAFKISMEFVLNHFWPLRLEQTDILILHLGLCLNIIGSSKEMSVDDSQWAQANHTFSKLSHCHEIDCFLPNMFYLNFAYMTVSSNKKLQSRTRTKLAEKLNSFAEEARHYNKSIPDKIKYVSEKL</sequence>
<protein>
    <submittedName>
        <fullName evidence="3">ZYBA0S03-08152g1_1</fullName>
    </submittedName>
</protein>
<dbReference type="Proteomes" id="UP000019375">
    <property type="component" value="Unassembled WGS sequence"/>
</dbReference>
<feature type="domain" description="Rad61 Wapl" evidence="2">
    <location>
        <begin position="211"/>
        <end position="569"/>
    </location>
</feature>